<gene>
    <name evidence="15" type="ORF">SAMN06265222_12153</name>
</gene>
<comment type="pathway">
    <text evidence="1">Lipid metabolism; fatty acid beta-oxidation.</text>
</comment>
<dbReference type="EC" id="4.2.1.17" evidence="4"/>
<comment type="catalytic activity">
    <reaction evidence="12">
        <text>a (3S)-3-hydroxyacyl-CoA + NAD(+) = a 3-oxoacyl-CoA + NADH + H(+)</text>
        <dbReference type="Rhea" id="RHEA:22432"/>
        <dbReference type="ChEBI" id="CHEBI:15378"/>
        <dbReference type="ChEBI" id="CHEBI:57318"/>
        <dbReference type="ChEBI" id="CHEBI:57540"/>
        <dbReference type="ChEBI" id="CHEBI:57945"/>
        <dbReference type="ChEBI" id="CHEBI:90726"/>
        <dbReference type="EC" id="1.1.1.35"/>
    </reaction>
</comment>
<dbReference type="InterPro" id="IPR006180">
    <property type="entry name" value="3-OHacyl-CoA_DH_CS"/>
</dbReference>
<dbReference type="Gene3D" id="3.40.50.720">
    <property type="entry name" value="NAD(P)-binding Rossmann-like Domain"/>
    <property type="match status" value="1"/>
</dbReference>
<feature type="domain" description="3-hydroxyacyl-CoA dehydrogenase NAD binding" evidence="14">
    <location>
        <begin position="323"/>
        <end position="500"/>
    </location>
</feature>
<dbReference type="InterPro" id="IPR050136">
    <property type="entry name" value="FA_oxidation_alpha_subunit"/>
</dbReference>
<dbReference type="InterPro" id="IPR029045">
    <property type="entry name" value="ClpP/crotonase-like_dom_sf"/>
</dbReference>
<evidence type="ECO:0000259" key="13">
    <source>
        <dbReference type="Pfam" id="PF00725"/>
    </source>
</evidence>
<sequence>MNSAIYQNFTVTEDKRGVVTVSIDVPGRPLNILTRDAMEELSQIVDAIEHAAGISMVVFESGKESGFLAGADVSAISEIDSVEEATRLIVAGQSLFQRIAWLPMATVLVIDGPCLGGGLEWALACDHRIARASSHTKIGLPEIKLGLIPGWGGTQRLPRLIGTHAALDMILKGKHLSATDAFRVGLVDQAIDPEQWQTQRDHFITKVLYRKAGRSHGWLTRVKIRLSKLGLIRHAILKVARNGIASKSVHYPALASAIRSIEAGFERGPIGYQVEREEFVKLLNSTTSKRLLGLFFAREKARKFATWTDDATPVLHHSPIRRVGVIGAGAMGAGIAQLAAVRDFEVVVKEVDDTQLQSGRIRVGKLMKGLAARQNWGDAKLKSALNRVSYTTKPIEMSDCDLVIEAVVERDEVKAKVFAEMDRVTRPSAVLASNTSSLSVTRMSQATRHPERVAGLHFFNPVHRMELVEVIRCVDTDQATVARLIGFVKAMGKTPVVTADTPGFLVNRVLFPYLGEAVRMLGEGYSVKQIDGQVRKFGMPMGPLELLDQVGIDIAVHVAGSLEAVSRGTAEVVNPLSEMVRAGRLGKKTGRGFYDYRKGRKWKPMDRFNKRQEPKFASTRAGFVVDGMSAIQRRLIYPMLIEAITCHQEQVVQEAWAIDLAMVLGTGFAPHHGGPLHLVDTIGLKRVVQNSNQLCGLHGDRFTPPEQLIAMADRGETFFGPRLQLEPR</sequence>
<dbReference type="PANTHER" id="PTHR43612">
    <property type="entry name" value="TRIFUNCTIONAL ENZYME SUBUNIT ALPHA"/>
    <property type="match status" value="1"/>
</dbReference>
<dbReference type="Pfam" id="PF00725">
    <property type="entry name" value="3HCDH"/>
    <property type="match status" value="2"/>
</dbReference>
<dbReference type="SUPFAM" id="SSF52096">
    <property type="entry name" value="ClpP/crotonase"/>
    <property type="match status" value="1"/>
</dbReference>
<dbReference type="EMBL" id="FXUG01000021">
    <property type="protein sequence ID" value="SMP76471.1"/>
    <property type="molecule type" value="Genomic_DNA"/>
</dbReference>
<dbReference type="Gene3D" id="1.10.1040.50">
    <property type="match status" value="1"/>
</dbReference>
<feature type="domain" description="3-hydroxyacyl-CoA dehydrogenase C-terminal" evidence="13">
    <location>
        <begin position="633"/>
        <end position="714"/>
    </location>
</feature>
<keyword evidence="11" id="KW-0511">Multifunctional enzyme</keyword>
<evidence type="ECO:0000256" key="5">
    <source>
        <dbReference type="ARBA" id="ARBA00022832"/>
    </source>
</evidence>
<evidence type="ECO:0000256" key="10">
    <source>
        <dbReference type="ARBA" id="ARBA00023239"/>
    </source>
</evidence>
<evidence type="ECO:0000256" key="2">
    <source>
        <dbReference type="ARBA" id="ARBA00007005"/>
    </source>
</evidence>
<dbReference type="InterPro" id="IPR006176">
    <property type="entry name" value="3-OHacyl-CoA_DH_NAD-bd"/>
</dbReference>
<evidence type="ECO:0000256" key="4">
    <source>
        <dbReference type="ARBA" id="ARBA00012076"/>
    </source>
</evidence>
<evidence type="ECO:0000256" key="12">
    <source>
        <dbReference type="ARBA" id="ARBA00049556"/>
    </source>
</evidence>
<comment type="similarity">
    <text evidence="2">In the central section; belongs to the 3-hydroxyacyl-CoA dehydrogenase family.</text>
</comment>
<evidence type="ECO:0000259" key="14">
    <source>
        <dbReference type="Pfam" id="PF02737"/>
    </source>
</evidence>
<dbReference type="PANTHER" id="PTHR43612:SF3">
    <property type="entry name" value="TRIFUNCTIONAL ENZYME SUBUNIT ALPHA, MITOCHONDRIAL"/>
    <property type="match status" value="1"/>
</dbReference>
<dbReference type="SUPFAM" id="SSF51735">
    <property type="entry name" value="NAD(P)-binding Rossmann-fold domains"/>
    <property type="match status" value="1"/>
</dbReference>
<evidence type="ECO:0000256" key="6">
    <source>
        <dbReference type="ARBA" id="ARBA00022963"/>
    </source>
</evidence>
<evidence type="ECO:0000256" key="8">
    <source>
        <dbReference type="ARBA" id="ARBA00023027"/>
    </source>
</evidence>
<dbReference type="Pfam" id="PF02737">
    <property type="entry name" value="3HCDH_N"/>
    <property type="match status" value="1"/>
</dbReference>
<evidence type="ECO:0000256" key="9">
    <source>
        <dbReference type="ARBA" id="ARBA00023098"/>
    </source>
</evidence>
<dbReference type="InterPro" id="IPR001753">
    <property type="entry name" value="Enoyl-CoA_hydra/iso"/>
</dbReference>
<evidence type="ECO:0000313" key="16">
    <source>
        <dbReference type="Proteomes" id="UP001158067"/>
    </source>
</evidence>
<dbReference type="InterPro" id="IPR008927">
    <property type="entry name" value="6-PGluconate_DH-like_C_sf"/>
</dbReference>
<dbReference type="Gene3D" id="3.90.226.10">
    <property type="entry name" value="2-enoyl-CoA Hydratase, Chain A, domain 1"/>
    <property type="match status" value="1"/>
</dbReference>
<keyword evidence="5" id="KW-0276">Fatty acid metabolism</keyword>
<keyword evidence="6" id="KW-0442">Lipid degradation</keyword>
<comment type="caution">
    <text evidence="15">The sequence shown here is derived from an EMBL/GenBank/DDBJ whole genome shotgun (WGS) entry which is preliminary data.</text>
</comment>
<name>A0ABY1QNS3_9BACT</name>
<evidence type="ECO:0000256" key="7">
    <source>
        <dbReference type="ARBA" id="ARBA00023002"/>
    </source>
</evidence>
<evidence type="ECO:0000256" key="1">
    <source>
        <dbReference type="ARBA" id="ARBA00005005"/>
    </source>
</evidence>
<evidence type="ECO:0000256" key="11">
    <source>
        <dbReference type="ARBA" id="ARBA00023268"/>
    </source>
</evidence>
<proteinExistence type="inferred from homology"/>
<dbReference type="SUPFAM" id="SSF48179">
    <property type="entry name" value="6-phosphogluconate dehydrogenase C-terminal domain-like"/>
    <property type="match status" value="2"/>
</dbReference>
<dbReference type="Proteomes" id="UP001158067">
    <property type="component" value="Unassembled WGS sequence"/>
</dbReference>
<feature type="domain" description="3-hydroxyacyl-CoA dehydrogenase C-terminal" evidence="13">
    <location>
        <begin position="503"/>
        <end position="596"/>
    </location>
</feature>
<comment type="similarity">
    <text evidence="3">In the N-terminal section; belongs to the enoyl-CoA hydratase/isomerase family.</text>
</comment>
<dbReference type="RefSeq" id="WP_283435225.1">
    <property type="nucleotide sequence ID" value="NZ_FXUG01000021.1"/>
</dbReference>
<reference evidence="15 16" key="1">
    <citation type="submission" date="2017-05" db="EMBL/GenBank/DDBJ databases">
        <authorList>
            <person name="Varghese N."/>
            <person name="Submissions S."/>
        </authorList>
    </citation>
    <scope>NUCLEOTIDE SEQUENCE [LARGE SCALE GENOMIC DNA]</scope>
    <source>
        <strain evidence="15 16">DSM 25457</strain>
    </source>
</reference>
<keyword evidence="16" id="KW-1185">Reference proteome</keyword>
<keyword evidence="8" id="KW-0520">NAD</keyword>
<dbReference type="PROSITE" id="PS00067">
    <property type="entry name" value="3HCDH"/>
    <property type="match status" value="1"/>
</dbReference>
<keyword evidence="9" id="KW-0443">Lipid metabolism</keyword>
<dbReference type="InterPro" id="IPR036291">
    <property type="entry name" value="NAD(P)-bd_dom_sf"/>
</dbReference>
<evidence type="ECO:0000256" key="3">
    <source>
        <dbReference type="ARBA" id="ARBA00008750"/>
    </source>
</evidence>
<keyword evidence="10" id="KW-0456">Lyase</keyword>
<dbReference type="InterPro" id="IPR006108">
    <property type="entry name" value="3HC_DH_C"/>
</dbReference>
<accession>A0ABY1QNS3</accession>
<evidence type="ECO:0000313" key="15">
    <source>
        <dbReference type="EMBL" id="SMP76471.1"/>
    </source>
</evidence>
<organism evidence="15 16">
    <name type="scientific">Neorhodopirellula lusitana</name>
    <dbReference type="NCBI Taxonomy" id="445327"/>
    <lineage>
        <taxon>Bacteria</taxon>
        <taxon>Pseudomonadati</taxon>
        <taxon>Planctomycetota</taxon>
        <taxon>Planctomycetia</taxon>
        <taxon>Pirellulales</taxon>
        <taxon>Pirellulaceae</taxon>
        <taxon>Neorhodopirellula</taxon>
    </lineage>
</organism>
<dbReference type="CDD" id="cd06558">
    <property type="entry name" value="crotonase-like"/>
    <property type="match status" value="1"/>
</dbReference>
<protein>
    <recommendedName>
        <fullName evidence="4">enoyl-CoA hydratase</fullName>
        <ecNumber evidence="4">4.2.1.17</ecNumber>
    </recommendedName>
</protein>
<keyword evidence="7" id="KW-0560">Oxidoreductase</keyword>
<dbReference type="Pfam" id="PF00378">
    <property type="entry name" value="ECH_1"/>
    <property type="match status" value="1"/>
</dbReference>